<keyword evidence="2" id="KW-0479">Metal-binding</keyword>
<name>A0A3N9TB71_9VIBR</name>
<dbReference type="SUPFAM" id="SSF53187">
    <property type="entry name" value="Zn-dependent exopeptidases"/>
    <property type="match status" value="1"/>
</dbReference>
<evidence type="ECO:0000256" key="1">
    <source>
        <dbReference type="ARBA" id="ARBA00022801"/>
    </source>
</evidence>
<proteinExistence type="predicted"/>
<dbReference type="EMBL" id="RJVQ01000013">
    <property type="protein sequence ID" value="RQW61349.1"/>
    <property type="molecule type" value="Genomic_DNA"/>
</dbReference>
<sequence>MTISRSLVEETISWRQEFHQYPELGFEEVKTSQRIVELLSSFGLKVEAGIAGTGVVATLSNGDGPTIGLRADIDALPFTELGDIEHKSCHQGVMHACGHDGHTAILLGAAKYLSQTRQFNGTVHFIFQPAEENLGGAKKMVEEGLFDRYPMSSVFGLHNWPGLPAGHIAVNSGAMMASLDTFKITLTGQSCHAAMPDKGIDPIVCASEVVSALQTITSRRLSPLDSAVVSVTQIHGGEAINIIPETVELQGTYRCLDKKVQHKVKQLIESISTGVANSHDVSCHCEFFDGYVVTTNYPEQAQQVHDIAVSTLGEECVHWNIAPSMASEDFSCMLEQCPGAYFWLGADSTTPSKPLHNAYYDFNDTIIETGLSLWKNLVEDLLK</sequence>
<dbReference type="Pfam" id="PF07687">
    <property type="entry name" value="M20_dimer"/>
    <property type="match status" value="1"/>
</dbReference>
<dbReference type="InterPro" id="IPR036264">
    <property type="entry name" value="Bact_exopeptidase_dim_dom"/>
</dbReference>
<dbReference type="InterPro" id="IPR011650">
    <property type="entry name" value="Peptidase_M20_dimer"/>
</dbReference>
<feature type="binding site" evidence="2">
    <location>
        <position position="356"/>
    </location>
    <ligand>
        <name>Mn(2+)</name>
        <dbReference type="ChEBI" id="CHEBI:29035"/>
        <label>2</label>
    </ligand>
</feature>
<dbReference type="PIRSF" id="PIRSF005962">
    <property type="entry name" value="Pept_M20D_amidohydro"/>
    <property type="match status" value="1"/>
</dbReference>
<dbReference type="GO" id="GO:0046872">
    <property type="term" value="F:metal ion binding"/>
    <property type="evidence" value="ECO:0007669"/>
    <property type="project" value="UniProtKB-KW"/>
</dbReference>
<dbReference type="GO" id="GO:0050118">
    <property type="term" value="F:N-acetyldiaminopimelate deacetylase activity"/>
    <property type="evidence" value="ECO:0007669"/>
    <property type="project" value="UniProtKB-ARBA"/>
</dbReference>
<evidence type="ECO:0000259" key="3">
    <source>
        <dbReference type="Pfam" id="PF07687"/>
    </source>
</evidence>
<protein>
    <submittedName>
        <fullName evidence="4">Amidohydrolase</fullName>
    </submittedName>
</protein>
<keyword evidence="1 4" id="KW-0378">Hydrolase</keyword>
<dbReference type="CDD" id="cd05666">
    <property type="entry name" value="M20_Acy1-like"/>
    <property type="match status" value="1"/>
</dbReference>
<dbReference type="FunFam" id="3.30.70.360:FF:000001">
    <property type="entry name" value="N-acetyldiaminopimelate deacetylase"/>
    <property type="match status" value="1"/>
</dbReference>
<evidence type="ECO:0000313" key="5">
    <source>
        <dbReference type="Proteomes" id="UP000281112"/>
    </source>
</evidence>
<feature type="binding site" evidence="2">
    <location>
        <position position="97"/>
    </location>
    <ligand>
        <name>Mn(2+)</name>
        <dbReference type="ChEBI" id="CHEBI:29035"/>
        <label>2</label>
    </ligand>
</feature>
<dbReference type="PANTHER" id="PTHR11014">
    <property type="entry name" value="PEPTIDASE M20 FAMILY MEMBER"/>
    <property type="match status" value="1"/>
</dbReference>
<dbReference type="RefSeq" id="WP_124938937.1">
    <property type="nucleotide sequence ID" value="NZ_RJVQ01000013.1"/>
</dbReference>
<organism evidence="4 5">
    <name type="scientific">Vibrio viridaestus</name>
    <dbReference type="NCBI Taxonomy" id="2487322"/>
    <lineage>
        <taxon>Bacteria</taxon>
        <taxon>Pseudomonadati</taxon>
        <taxon>Pseudomonadota</taxon>
        <taxon>Gammaproteobacteria</taxon>
        <taxon>Vibrionales</taxon>
        <taxon>Vibrionaceae</taxon>
        <taxon>Vibrio</taxon>
    </lineage>
</organism>
<feature type="binding site" evidence="2">
    <location>
        <position position="132"/>
    </location>
    <ligand>
        <name>Mn(2+)</name>
        <dbReference type="ChEBI" id="CHEBI:29035"/>
        <label>2</label>
    </ligand>
</feature>
<accession>A0A3N9TB71</accession>
<reference evidence="4 5" key="1">
    <citation type="submission" date="2018-11" db="EMBL/GenBank/DDBJ databases">
        <title>Vibrio LJC006 sp. nov., isolated from seawater during the bloom of the enteromorpha.</title>
        <authorList>
            <person name="Liang J."/>
        </authorList>
    </citation>
    <scope>NUCLEOTIDE SEQUENCE [LARGE SCALE GENOMIC DNA]</scope>
    <source>
        <strain evidence="4 5">LJC006</strain>
    </source>
</reference>
<dbReference type="Gene3D" id="3.30.70.360">
    <property type="match status" value="1"/>
</dbReference>
<dbReference type="GO" id="GO:0019877">
    <property type="term" value="P:diaminopimelate biosynthetic process"/>
    <property type="evidence" value="ECO:0007669"/>
    <property type="project" value="UniProtKB-ARBA"/>
</dbReference>
<keyword evidence="5" id="KW-1185">Reference proteome</keyword>
<feature type="domain" description="Peptidase M20 dimerisation" evidence="3">
    <location>
        <begin position="180"/>
        <end position="272"/>
    </location>
</feature>
<keyword evidence="2" id="KW-0464">Manganese</keyword>
<dbReference type="Pfam" id="PF01546">
    <property type="entry name" value="Peptidase_M20"/>
    <property type="match status" value="1"/>
</dbReference>
<comment type="caution">
    <text evidence="4">The sequence shown here is derived from an EMBL/GenBank/DDBJ whole genome shotgun (WGS) entry which is preliminary data.</text>
</comment>
<evidence type="ECO:0000256" key="2">
    <source>
        <dbReference type="PIRSR" id="PIRSR005962-1"/>
    </source>
</evidence>
<dbReference type="AlphaFoldDB" id="A0A3N9TB71"/>
<dbReference type="NCBIfam" id="TIGR01891">
    <property type="entry name" value="amidohydrolases"/>
    <property type="match status" value="1"/>
</dbReference>
<comment type="cofactor">
    <cofactor evidence="2">
        <name>Mn(2+)</name>
        <dbReference type="ChEBI" id="CHEBI:29035"/>
    </cofactor>
    <text evidence="2">The Mn(2+) ion enhances activity.</text>
</comment>
<dbReference type="InterPro" id="IPR017439">
    <property type="entry name" value="Amidohydrolase"/>
</dbReference>
<evidence type="ECO:0000313" key="4">
    <source>
        <dbReference type="EMBL" id="RQW61349.1"/>
    </source>
</evidence>
<dbReference type="OrthoDB" id="9777385at2"/>
<dbReference type="Gene3D" id="3.40.630.10">
    <property type="entry name" value="Zn peptidases"/>
    <property type="match status" value="1"/>
</dbReference>
<feature type="binding site" evidence="2">
    <location>
        <position position="158"/>
    </location>
    <ligand>
        <name>Mn(2+)</name>
        <dbReference type="ChEBI" id="CHEBI:29035"/>
        <label>2</label>
    </ligand>
</feature>
<gene>
    <name evidence="4" type="ORF">EES38_19755</name>
</gene>
<dbReference type="Proteomes" id="UP000281112">
    <property type="component" value="Unassembled WGS sequence"/>
</dbReference>
<feature type="binding site" evidence="2">
    <location>
        <position position="99"/>
    </location>
    <ligand>
        <name>Mn(2+)</name>
        <dbReference type="ChEBI" id="CHEBI:29035"/>
        <label>2</label>
    </ligand>
</feature>
<dbReference type="PANTHER" id="PTHR11014:SF63">
    <property type="entry name" value="METALLOPEPTIDASE, PUTATIVE (AFU_ORTHOLOGUE AFUA_6G09600)-RELATED"/>
    <property type="match status" value="1"/>
</dbReference>
<dbReference type="InterPro" id="IPR002933">
    <property type="entry name" value="Peptidase_M20"/>
</dbReference>
<dbReference type="SUPFAM" id="SSF55031">
    <property type="entry name" value="Bacterial exopeptidase dimerisation domain"/>
    <property type="match status" value="1"/>
</dbReference>